<dbReference type="Proteomes" id="UP001304671">
    <property type="component" value="Unassembled WGS sequence"/>
</dbReference>
<feature type="signal peptide" evidence="3">
    <location>
        <begin position="1"/>
        <end position="20"/>
    </location>
</feature>
<feature type="transmembrane region" description="Helical" evidence="2">
    <location>
        <begin position="284"/>
        <end position="300"/>
    </location>
</feature>
<reference evidence="4 5" key="1">
    <citation type="submission" date="2023-12" db="EMBL/GenBank/DDBJ databases">
        <title>Novel species of the genus Arcicella isolated from rivers.</title>
        <authorList>
            <person name="Lu H."/>
        </authorList>
    </citation>
    <scope>NUCLEOTIDE SEQUENCE [LARGE SCALE GENOMIC DNA]</scope>
    <source>
        <strain evidence="4 5">LMG 21963</strain>
    </source>
</reference>
<keyword evidence="5" id="KW-1185">Reference proteome</keyword>
<evidence type="ECO:0000256" key="2">
    <source>
        <dbReference type="SAM" id="Phobius"/>
    </source>
</evidence>
<dbReference type="RefSeq" id="WP_323246247.1">
    <property type="nucleotide sequence ID" value="NZ_JAYFUL010000001.1"/>
</dbReference>
<dbReference type="EMBL" id="JAYFUL010000001">
    <property type="protein sequence ID" value="MEA5256458.1"/>
    <property type="molecule type" value="Genomic_DNA"/>
</dbReference>
<keyword evidence="2" id="KW-1133">Transmembrane helix</keyword>
<name>A0ABU5QHF3_9BACT</name>
<protein>
    <submittedName>
        <fullName evidence="4">DUF2167 domain-containing protein</fullName>
    </submittedName>
</protein>
<gene>
    <name evidence="4" type="ORF">VB264_01610</name>
</gene>
<accession>A0ABU5QHF3</accession>
<evidence type="ECO:0000256" key="1">
    <source>
        <dbReference type="SAM" id="MobiDB-lite"/>
    </source>
</evidence>
<evidence type="ECO:0000313" key="4">
    <source>
        <dbReference type="EMBL" id="MEA5256458.1"/>
    </source>
</evidence>
<keyword evidence="3" id="KW-0732">Signal</keyword>
<evidence type="ECO:0000256" key="3">
    <source>
        <dbReference type="SAM" id="SignalP"/>
    </source>
</evidence>
<keyword evidence="2" id="KW-0472">Membrane</keyword>
<dbReference type="InterPro" id="IPR018682">
    <property type="entry name" value="DUF2167_membr"/>
</dbReference>
<proteinExistence type="predicted"/>
<feature type="chain" id="PRO_5045765144" evidence="3">
    <location>
        <begin position="21"/>
        <end position="329"/>
    </location>
</feature>
<sequence length="329" mass="36077">MKKTLGLLLLCISFIYSVSAQKDKKNSDEESKALAVQEAFIDSVEHAMNYQHGTILLKNGIAKITIPAGFKFLNAEQADFVVTELWGNPPQEILGMILPEGGKVTDASSYSFIVQWDEMGFVKDDDADDINYDDLLADMQEDIAAGNEERVKEGYGSVKLVGWAAKPFYDKEHKVLHWAKEIKFDDSAENTLNYNIRILGRKGVLILNAVGGMSQLAMVNNDVSKVLNIVEFTDGNKYKDFDPGLDMVAAVGIGGLVAGKVLAKLGFLGLLGKFFLPLLKLGKLGIVAIGAGLTAIWRFITGKRKEDEPVESFKEELPENPSIEPSENA</sequence>
<evidence type="ECO:0000313" key="5">
    <source>
        <dbReference type="Proteomes" id="UP001304671"/>
    </source>
</evidence>
<keyword evidence="2" id="KW-0812">Transmembrane</keyword>
<feature type="compositionally biased region" description="Basic and acidic residues" evidence="1">
    <location>
        <begin position="306"/>
        <end position="317"/>
    </location>
</feature>
<feature type="region of interest" description="Disordered" evidence="1">
    <location>
        <begin position="306"/>
        <end position="329"/>
    </location>
</feature>
<dbReference type="Pfam" id="PF09935">
    <property type="entry name" value="DUF2167"/>
    <property type="match status" value="1"/>
</dbReference>
<comment type="caution">
    <text evidence="4">The sequence shown here is derived from an EMBL/GenBank/DDBJ whole genome shotgun (WGS) entry which is preliminary data.</text>
</comment>
<organism evidence="4 5">
    <name type="scientific">Arcicella aquatica</name>
    <dbReference type="NCBI Taxonomy" id="217141"/>
    <lineage>
        <taxon>Bacteria</taxon>
        <taxon>Pseudomonadati</taxon>
        <taxon>Bacteroidota</taxon>
        <taxon>Cytophagia</taxon>
        <taxon>Cytophagales</taxon>
        <taxon>Flectobacillaceae</taxon>
        <taxon>Arcicella</taxon>
    </lineage>
</organism>